<evidence type="ECO:0000313" key="2">
    <source>
        <dbReference type="Proteomes" id="UP001596990"/>
    </source>
</evidence>
<dbReference type="RefSeq" id="WP_386056924.1">
    <property type="nucleotide sequence ID" value="NZ_JBHTKL010000001.1"/>
</dbReference>
<proteinExistence type="predicted"/>
<dbReference type="EMBL" id="JBHTKL010000001">
    <property type="protein sequence ID" value="MFD1018430.1"/>
    <property type="molecule type" value="Genomic_DNA"/>
</dbReference>
<dbReference type="InterPro" id="IPR046126">
    <property type="entry name" value="DUF6123"/>
</dbReference>
<dbReference type="Pfam" id="PF19618">
    <property type="entry name" value="DUF6123"/>
    <property type="match status" value="1"/>
</dbReference>
<sequence>MKQNHTLAYFLEDMWTKGFKLSDEDVRFVYFGRNSTNAPDWKVIIALKATLQFQHTFDGSFYMSILEHLSKEGIQSRKMAWQALEKKGLSKFFSPSQIQKNRKIR</sequence>
<evidence type="ECO:0000313" key="1">
    <source>
        <dbReference type="EMBL" id="MFD1018430.1"/>
    </source>
</evidence>
<gene>
    <name evidence="1" type="ORF">ACFQ2J_04370</name>
</gene>
<comment type="caution">
    <text evidence="1">The sequence shown here is derived from an EMBL/GenBank/DDBJ whole genome shotgun (WGS) entry which is preliminary data.</text>
</comment>
<protein>
    <submittedName>
        <fullName evidence="1">DUF6123 family protein</fullName>
    </submittedName>
</protein>
<keyword evidence="2" id="KW-1185">Reference proteome</keyword>
<organism evidence="1 2">
    <name type="scientific">Thalassobacillus hwangdonensis</name>
    <dbReference type="NCBI Taxonomy" id="546108"/>
    <lineage>
        <taxon>Bacteria</taxon>
        <taxon>Bacillati</taxon>
        <taxon>Bacillota</taxon>
        <taxon>Bacilli</taxon>
        <taxon>Bacillales</taxon>
        <taxon>Bacillaceae</taxon>
        <taxon>Thalassobacillus</taxon>
    </lineage>
</organism>
<name>A0ABW3KZT2_9BACI</name>
<reference evidence="2" key="1">
    <citation type="journal article" date="2019" name="Int. J. Syst. Evol. Microbiol.">
        <title>The Global Catalogue of Microorganisms (GCM) 10K type strain sequencing project: providing services to taxonomists for standard genome sequencing and annotation.</title>
        <authorList>
            <consortium name="The Broad Institute Genomics Platform"/>
            <consortium name="The Broad Institute Genome Sequencing Center for Infectious Disease"/>
            <person name="Wu L."/>
            <person name="Ma J."/>
        </authorList>
    </citation>
    <scope>NUCLEOTIDE SEQUENCE [LARGE SCALE GENOMIC DNA]</scope>
    <source>
        <strain evidence="2">CCUG 56607</strain>
    </source>
</reference>
<dbReference type="Proteomes" id="UP001596990">
    <property type="component" value="Unassembled WGS sequence"/>
</dbReference>
<accession>A0ABW3KZT2</accession>